<feature type="chain" id="PRO_5045491381" description="DUF4893 domain-containing protein" evidence="1">
    <location>
        <begin position="31"/>
        <end position="216"/>
    </location>
</feature>
<name>A0ABU8B2A9_9BRAD</name>
<dbReference type="EMBL" id="JAZHRV010000001">
    <property type="protein sequence ID" value="MEH2552657.1"/>
    <property type="molecule type" value="Genomic_DNA"/>
</dbReference>
<comment type="caution">
    <text evidence="2">The sequence shown here is derived from an EMBL/GenBank/DDBJ whole genome shotgun (WGS) entry which is preliminary data.</text>
</comment>
<accession>A0ABU8B2A9</accession>
<evidence type="ECO:0000313" key="2">
    <source>
        <dbReference type="EMBL" id="MEH2552657.1"/>
    </source>
</evidence>
<keyword evidence="1" id="KW-0732">Signal</keyword>
<evidence type="ECO:0000256" key="1">
    <source>
        <dbReference type="SAM" id="SignalP"/>
    </source>
</evidence>
<gene>
    <name evidence="2" type="ORF">V1286_000186</name>
</gene>
<reference evidence="2 3" key="1">
    <citation type="submission" date="2024-02" db="EMBL/GenBank/DDBJ databases">
        <title>Adaptive strategies in a cosmopolitan and abundant soil bacterium.</title>
        <authorList>
            <person name="Carini P."/>
        </authorList>
    </citation>
    <scope>NUCLEOTIDE SEQUENCE [LARGE SCALE GENOMIC DNA]</scope>
    <source>
        <strain evidence="2 3">AZCC 1608</strain>
    </source>
</reference>
<protein>
    <recommendedName>
        <fullName evidence="4">DUF4893 domain-containing protein</fullName>
    </recommendedName>
</protein>
<organism evidence="2 3">
    <name type="scientific">Bradyrhizobium algeriense</name>
    <dbReference type="NCBI Taxonomy" id="634784"/>
    <lineage>
        <taxon>Bacteria</taxon>
        <taxon>Pseudomonadati</taxon>
        <taxon>Pseudomonadota</taxon>
        <taxon>Alphaproteobacteria</taxon>
        <taxon>Hyphomicrobiales</taxon>
        <taxon>Nitrobacteraceae</taxon>
        <taxon>Bradyrhizobium</taxon>
    </lineage>
</organism>
<proteinExistence type="predicted"/>
<feature type="signal peptide" evidence="1">
    <location>
        <begin position="1"/>
        <end position="30"/>
    </location>
</feature>
<dbReference type="Proteomes" id="UP001364224">
    <property type="component" value="Unassembled WGS sequence"/>
</dbReference>
<evidence type="ECO:0000313" key="3">
    <source>
        <dbReference type="Proteomes" id="UP001364224"/>
    </source>
</evidence>
<sequence length="216" mass="23472">MMDRLTLSGVLAAGLLAWQAVALAHSPARAEEFGGNDLRDIRLGMAAAELAESGYVDFSCAADEKRTLAGWKNWRDCPADASGTRAIRFGYDPSTSRDGTMVAGHPAILTLLIDDTGHVAGLQIETDPKARLYIRKKAFLLGLQAKSRYGSDGWACTEGQPGAGDQPVGGIYLRERCTKTISGRSLIVERSLFRRPDQDIKSFVDETRISILRAKD</sequence>
<keyword evidence="3" id="KW-1185">Reference proteome</keyword>
<evidence type="ECO:0008006" key="4">
    <source>
        <dbReference type="Google" id="ProtNLM"/>
    </source>
</evidence>